<evidence type="ECO:0000313" key="3">
    <source>
        <dbReference type="Proteomes" id="UP000070620"/>
    </source>
</evidence>
<evidence type="ECO:0000256" key="1">
    <source>
        <dbReference type="SAM" id="MobiDB-lite"/>
    </source>
</evidence>
<sequence length="432" mass="47706">MNLATLTACATCHLALTETTDGHRTTFRHPVTGRHDVVPVDARSIPQVFDRCHTCTAAPPVWNYRTGLLQIAALPAGVVETYNDQWHVCYRCAQLIEADDSDALTAHCAALMLWPPRSAEYAVLGTLHRGIVIGRDGRTLLTTTEWPPARLTADMLPKIRDRLTGLLRSPADLPAPVNDPGDRRTLAHQLDIAPLYWINHEFTDMVNHVSGTQPPATVTDDLVVSPSGLIAWPEPVGSTRQLAAVSWTPHADGWQVTGYRSIGGTAVDDDLMPALRHEIGWLVPIHAEHLTRRTRIDGRHPLGALITTWLLITQQLTEAVPAKLPKGTTKAYQRDRRPAPEVRIIRIRPRSTTPPAPQRQAAGGPAPAKPDHRFWVSGHERQQPYGPGRRLRRTITVEPFLKGDDDLPIKLSTTVRVLGGQATDKKQDAEDE</sequence>
<proteinExistence type="predicted"/>
<gene>
    <name evidence="2" type="ORF">AWW66_23640</name>
</gene>
<organism evidence="2 3">
    <name type="scientific">Micromonospora rosaria</name>
    <dbReference type="NCBI Taxonomy" id="47874"/>
    <lineage>
        <taxon>Bacteria</taxon>
        <taxon>Bacillati</taxon>
        <taxon>Actinomycetota</taxon>
        <taxon>Actinomycetes</taxon>
        <taxon>Micromonosporales</taxon>
        <taxon>Micromonosporaceae</taxon>
        <taxon>Micromonospora</taxon>
    </lineage>
</organism>
<keyword evidence="3" id="KW-1185">Reference proteome</keyword>
<dbReference type="Proteomes" id="UP000070620">
    <property type="component" value="Unassembled WGS sequence"/>
</dbReference>
<name>A0A136PMJ5_9ACTN</name>
<dbReference type="RefSeq" id="WP_067370559.1">
    <property type="nucleotide sequence ID" value="NZ_JBIUBN010000033.1"/>
</dbReference>
<dbReference type="EMBL" id="LRQV01000108">
    <property type="protein sequence ID" value="KXK59537.1"/>
    <property type="molecule type" value="Genomic_DNA"/>
</dbReference>
<reference evidence="2 3" key="1">
    <citation type="submission" date="2016-01" db="EMBL/GenBank/DDBJ databases">
        <title>Whole genome sequence and analysis of Micromonospora rosaria DSM 803, which can produce antibacterial substance rosamicin.</title>
        <authorList>
            <person name="Yang H."/>
            <person name="He X."/>
            <person name="Zhu D."/>
        </authorList>
    </citation>
    <scope>NUCLEOTIDE SEQUENCE [LARGE SCALE GENOMIC DNA]</scope>
    <source>
        <strain evidence="2 3">DSM 803</strain>
    </source>
</reference>
<protein>
    <submittedName>
        <fullName evidence="2">Uncharacterized protein</fullName>
    </submittedName>
</protein>
<dbReference type="AlphaFoldDB" id="A0A136PMJ5"/>
<accession>A0A136PMJ5</accession>
<dbReference type="OrthoDB" id="3360929at2"/>
<evidence type="ECO:0000313" key="2">
    <source>
        <dbReference type="EMBL" id="KXK59537.1"/>
    </source>
</evidence>
<comment type="caution">
    <text evidence="2">The sequence shown here is derived from an EMBL/GenBank/DDBJ whole genome shotgun (WGS) entry which is preliminary data.</text>
</comment>
<feature type="region of interest" description="Disordered" evidence="1">
    <location>
        <begin position="347"/>
        <end position="373"/>
    </location>
</feature>